<dbReference type="NCBIfam" id="TIGR00756">
    <property type="entry name" value="PPR"/>
    <property type="match status" value="1"/>
</dbReference>
<dbReference type="Gene3D" id="1.25.40.10">
    <property type="entry name" value="Tetratricopeptide repeat domain"/>
    <property type="match status" value="1"/>
</dbReference>
<dbReference type="Pfam" id="PF13041">
    <property type="entry name" value="PPR_2"/>
    <property type="match status" value="1"/>
</dbReference>
<organism evidence="3 4">
    <name type="scientific">Oldenlandia corymbosa var. corymbosa</name>
    <dbReference type="NCBI Taxonomy" id="529605"/>
    <lineage>
        <taxon>Eukaryota</taxon>
        <taxon>Viridiplantae</taxon>
        <taxon>Streptophyta</taxon>
        <taxon>Embryophyta</taxon>
        <taxon>Tracheophyta</taxon>
        <taxon>Spermatophyta</taxon>
        <taxon>Magnoliopsida</taxon>
        <taxon>eudicotyledons</taxon>
        <taxon>Gunneridae</taxon>
        <taxon>Pentapetalae</taxon>
        <taxon>asterids</taxon>
        <taxon>lamiids</taxon>
        <taxon>Gentianales</taxon>
        <taxon>Rubiaceae</taxon>
        <taxon>Rubioideae</taxon>
        <taxon>Spermacoceae</taxon>
        <taxon>Hedyotis-Oldenlandia complex</taxon>
        <taxon>Oldenlandia</taxon>
    </lineage>
</organism>
<keyword evidence="1" id="KW-0677">Repeat</keyword>
<evidence type="ECO:0000256" key="1">
    <source>
        <dbReference type="ARBA" id="ARBA00022737"/>
    </source>
</evidence>
<dbReference type="InterPro" id="IPR046960">
    <property type="entry name" value="PPR_At4g14850-like_plant"/>
</dbReference>
<dbReference type="PANTHER" id="PTHR47926:SF357">
    <property type="entry name" value="PENTATRICOPEPTIDE REPEAT-CONTAINING PROTEIN"/>
    <property type="match status" value="1"/>
</dbReference>
<reference evidence="3" key="1">
    <citation type="submission" date="2023-03" db="EMBL/GenBank/DDBJ databases">
        <authorList>
            <person name="Julca I."/>
        </authorList>
    </citation>
    <scope>NUCLEOTIDE SEQUENCE</scope>
</reference>
<dbReference type="InterPro" id="IPR011990">
    <property type="entry name" value="TPR-like_helical_dom_sf"/>
</dbReference>
<accession>A0AAV1CT37</accession>
<dbReference type="EMBL" id="OX459120">
    <property type="protein sequence ID" value="CAI9098160.1"/>
    <property type="molecule type" value="Genomic_DNA"/>
</dbReference>
<dbReference type="InterPro" id="IPR002885">
    <property type="entry name" value="PPR_rpt"/>
</dbReference>
<dbReference type="PROSITE" id="PS51375">
    <property type="entry name" value="PPR"/>
    <property type="match status" value="1"/>
</dbReference>
<dbReference type="AlphaFoldDB" id="A0AAV1CT37"/>
<dbReference type="Proteomes" id="UP001161247">
    <property type="component" value="Chromosome 3"/>
</dbReference>
<evidence type="ECO:0000313" key="3">
    <source>
        <dbReference type="EMBL" id="CAI9098160.1"/>
    </source>
</evidence>
<protein>
    <submittedName>
        <fullName evidence="3">OLC1v1034757C1</fullName>
    </submittedName>
</protein>
<gene>
    <name evidence="3" type="ORF">OLC1_LOCUS8449</name>
</gene>
<evidence type="ECO:0000256" key="2">
    <source>
        <dbReference type="PROSITE-ProRule" id="PRU00708"/>
    </source>
</evidence>
<dbReference type="GO" id="GO:0003723">
    <property type="term" value="F:RNA binding"/>
    <property type="evidence" value="ECO:0007669"/>
    <property type="project" value="InterPro"/>
</dbReference>
<sequence length="182" mass="20141">MMKLTCSLLPSILLQFAKFPRTIRAAIIITRHLTAVQTARPHAPEFRGFAVELDGGDLACRSSVLSDALQVFDEMPHCDVVSATSLIGQLAKQNYHKEAALLFSRMVERNIRPNDFTFGTVIHSSVVLKDLALGKQFHASAVKMGLYSNVFVGGALVDLYVKLRNIEEAQKMIGIHDMELIT</sequence>
<evidence type="ECO:0000313" key="4">
    <source>
        <dbReference type="Proteomes" id="UP001161247"/>
    </source>
</evidence>
<keyword evidence="4" id="KW-1185">Reference proteome</keyword>
<proteinExistence type="predicted"/>
<feature type="repeat" description="PPR" evidence="2">
    <location>
        <begin position="79"/>
        <end position="113"/>
    </location>
</feature>
<dbReference type="PANTHER" id="PTHR47926">
    <property type="entry name" value="PENTATRICOPEPTIDE REPEAT-CONTAINING PROTEIN"/>
    <property type="match status" value="1"/>
</dbReference>
<dbReference type="GO" id="GO:0009451">
    <property type="term" value="P:RNA modification"/>
    <property type="evidence" value="ECO:0007669"/>
    <property type="project" value="InterPro"/>
</dbReference>
<name>A0AAV1CT37_OLDCO</name>